<evidence type="ECO:0000256" key="2">
    <source>
        <dbReference type="ARBA" id="ARBA00022729"/>
    </source>
</evidence>
<evidence type="ECO:0000256" key="1">
    <source>
        <dbReference type="ARBA" id="ARBA00005791"/>
    </source>
</evidence>
<evidence type="ECO:0000259" key="7">
    <source>
        <dbReference type="Pfam" id="PF13462"/>
    </source>
</evidence>
<evidence type="ECO:0000256" key="3">
    <source>
        <dbReference type="ARBA" id="ARBA00023002"/>
    </source>
</evidence>
<dbReference type="Gene3D" id="3.40.30.10">
    <property type="entry name" value="Glutaredoxin"/>
    <property type="match status" value="1"/>
</dbReference>
<keyword evidence="6" id="KW-1133">Transmembrane helix</keyword>
<keyword evidence="6" id="KW-0472">Membrane</keyword>
<evidence type="ECO:0000256" key="6">
    <source>
        <dbReference type="SAM" id="Phobius"/>
    </source>
</evidence>
<protein>
    <recommendedName>
        <fullName evidence="7">Thioredoxin-like fold domain-containing protein</fullName>
    </recommendedName>
</protein>
<proteinExistence type="inferred from homology"/>
<keyword evidence="3" id="KW-0560">Oxidoreductase</keyword>
<comment type="caution">
    <text evidence="8">The sequence shown here is derived from an EMBL/GenBank/DDBJ whole genome shotgun (WGS) entry which is preliminary data.</text>
</comment>
<dbReference type="PANTHER" id="PTHR13887:SF14">
    <property type="entry name" value="DISULFIDE BOND FORMATION PROTEIN D"/>
    <property type="match status" value="1"/>
</dbReference>
<feature type="domain" description="Thioredoxin-like fold" evidence="7">
    <location>
        <begin position="50"/>
        <end position="197"/>
    </location>
</feature>
<dbReference type="InterPro" id="IPR036249">
    <property type="entry name" value="Thioredoxin-like_sf"/>
</dbReference>
<keyword evidence="5" id="KW-0676">Redox-active center</keyword>
<keyword evidence="4" id="KW-1015">Disulfide bond</keyword>
<dbReference type="GO" id="GO:0016491">
    <property type="term" value="F:oxidoreductase activity"/>
    <property type="evidence" value="ECO:0007669"/>
    <property type="project" value="UniProtKB-KW"/>
</dbReference>
<dbReference type="PANTHER" id="PTHR13887">
    <property type="entry name" value="GLUTATHIONE S-TRANSFERASE KAPPA"/>
    <property type="match status" value="1"/>
</dbReference>
<evidence type="ECO:0000313" key="8">
    <source>
        <dbReference type="EMBL" id="OGH62044.1"/>
    </source>
</evidence>
<dbReference type="SUPFAM" id="SSF52833">
    <property type="entry name" value="Thioredoxin-like"/>
    <property type="match status" value="1"/>
</dbReference>
<dbReference type="Pfam" id="PF13462">
    <property type="entry name" value="Thioredoxin_4"/>
    <property type="match status" value="1"/>
</dbReference>
<accession>A0A1F6LRV1</accession>
<dbReference type="InterPro" id="IPR012336">
    <property type="entry name" value="Thioredoxin-like_fold"/>
</dbReference>
<organism evidence="8 9">
    <name type="scientific">Candidatus Magasanikbacteria bacterium RIFCSPHIGHO2_01_FULL_50_8</name>
    <dbReference type="NCBI Taxonomy" id="1798674"/>
    <lineage>
        <taxon>Bacteria</taxon>
        <taxon>Candidatus Magasanikiibacteriota</taxon>
    </lineage>
</organism>
<keyword evidence="2" id="KW-0732">Signal</keyword>
<feature type="transmembrane region" description="Helical" evidence="6">
    <location>
        <begin position="6"/>
        <end position="24"/>
    </location>
</feature>
<evidence type="ECO:0000313" key="9">
    <source>
        <dbReference type="Proteomes" id="UP000176329"/>
    </source>
</evidence>
<reference evidence="8 9" key="1">
    <citation type="journal article" date="2016" name="Nat. Commun.">
        <title>Thousands of microbial genomes shed light on interconnected biogeochemical processes in an aquifer system.</title>
        <authorList>
            <person name="Anantharaman K."/>
            <person name="Brown C.T."/>
            <person name="Hug L.A."/>
            <person name="Sharon I."/>
            <person name="Castelle C.J."/>
            <person name="Probst A.J."/>
            <person name="Thomas B.C."/>
            <person name="Singh A."/>
            <person name="Wilkins M.J."/>
            <person name="Karaoz U."/>
            <person name="Brodie E.L."/>
            <person name="Williams K.H."/>
            <person name="Hubbard S.S."/>
            <person name="Banfield J.F."/>
        </authorList>
    </citation>
    <scope>NUCLEOTIDE SEQUENCE [LARGE SCALE GENOMIC DNA]</scope>
</reference>
<gene>
    <name evidence="8" type="ORF">A2848_01765</name>
</gene>
<evidence type="ECO:0000256" key="5">
    <source>
        <dbReference type="ARBA" id="ARBA00023284"/>
    </source>
</evidence>
<comment type="similarity">
    <text evidence="1">Belongs to the thioredoxin family. DsbA subfamily.</text>
</comment>
<dbReference type="Proteomes" id="UP000176329">
    <property type="component" value="Unassembled WGS sequence"/>
</dbReference>
<keyword evidence="6" id="KW-0812">Transmembrane</keyword>
<dbReference type="AlphaFoldDB" id="A0A1F6LRV1"/>
<sequence length="227" mass="24924">MHGNRWIIALVGIVALLVAGGVLFKIRITPNEPPPLPREPLLERPTVGITDPQRGPATAPLTVVYFADFGCDSCANVWPTIVALEQDAQFKKRVRFVWKDFPTHENAFPEVSDLHRAARCAAADGKFWEFQAAAFARIGEIRLRTPVLQKVIQDAGVNPAALSACMNGSGARSLVETARHEGQRLNITVTPTMFILETNKRFDGIPPYHVLAGNLRNALAQIDAQKP</sequence>
<dbReference type="EMBL" id="MFPV01000023">
    <property type="protein sequence ID" value="OGH62044.1"/>
    <property type="molecule type" value="Genomic_DNA"/>
</dbReference>
<evidence type="ECO:0000256" key="4">
    <source>
        <dbReference type="ARBA" id="ARBA00023157"/>
    </source>
</evidence>
<name>A0A1F6LRV1_9BACT</name>